<dbReference type="GO" id="GO:0005763">
    <property type="term" value="C:mitochondrial small ribosomal subunit"/>
    <property type="evidence" value="ECO:0007669"/>
    <property type="project" value="TreeGrafter"/>
</dbReference>
<dbReference type="EMBL" id="FJUX01000001">
    <property type="protein sequence ID" value="CZS88815.1"/>
    <property type="molecule type" value="Genomic_DNA"/>
</dbReference>
<proteinExistence type="predicted"/>
<sequence length="493" mass="53830">MASRGTSPGGALLRASRVFSIPPPLPRPIGDLSAKAVFVSNTATLPHPIHQSITTPQASLATGDWGFKRPLPLRSTTKTSTPVIRVEAIDTFEHITEFNSSADHSISLRKWQEMGMPLSTPLPDKGSFRAGEMRSVFDSELDSISGLENDATGLEDTRWKFKGPWLAGQTEGDFNTFLTYEVRKRKMEFQKYLKTACAKRLTIEARQNAEGEMPAMVEESEITEAQFTEFVRGLRNTRAELYRHIRDFLDLPPAPVKQYSLAVDDLMQNYNQDKTKSDLALPVSNSPYADTGPPKTHPSAGLAYGLTSAHTYNHPVWGPQKHQPPILSRIIKPKNTATGTFGVALGVAGFVTNLPTSDSFTFGSSRYNKSKSRELSGQMYVDPTKVGGSKMWVHPTSARIDPKGRVILSVMTGDSQAVAVHEGTTDEIPLATTPRLGSRTFGSPPPTFDSLGANRDSGRGYGLYPSGSGSSRDTPRRDSPGRQNHPLGRLSGL</sequence>
<dbReference type="AlphaFoldDB" id="A0A1E1JSF4"/>
<dbReference type="Proteomes" id="UP000178912">
    <property type="component" value="Unassembled WGS sequence"/>
</dbReference>
<dbReference type="InterPro" id="IPR016712">
    <property type="entry name" value="Rbsml_bS1m-like"/>
</dbReference>
<protein>
    <recommendedName>
        <fullName evidence="4">Mitochondrial ribosomal protein MRP51</fullName>
    </recommendedName>
</protein>
<feature type="region of interest" description="Disordered" evidence="1">
    <location>
        <begin position="429"/>
        <end position="493"/>
    </location>
</feature>
<evidence type="ECO:0000313" key="2">
    <source>
        <dbReference type="EMBL" id="CZS88815.1"/>
    </source>
</evidence>
<dbReference type="OrthoDB" id="3913595at2759"/>
<feature type="compositionally biased region" description="Low complexity" evidence="1">
    <location>
        <begin position="462"/>
        <end position="472"/>
    </location>
</feature>
<dbReference type="GO" id="GO:0070124">
    <property type="term" value="P:mitochondrial translational initiation"/>
    <property type="evidence" value="ECO:0007669"/>
    <property type="project" value="TreeGrafter"/>
</dbReference>
<reference evidence="3" key="1">
    <citation type="submission" date="2016-03" db="EMBL/GenBank/DDBJ databases">
        <authorList>
            <person name="Guldener U."/>
        </authorList>
    </citation>
    <scope>NUCLEOTIDE SEQUENCE [LARGE SCALE GENOMIC DNA]</scope>
    <source>
        <strain evidence="3">04CH-RAC-A.6.1</strain>
    </source>
</reference>
<evidence type="ECO:0008006" key="4">
    <source>
        <dbReference type="Google" id="ProtNLM"/>
    </source>
</evidence>
<evidence type="ECO:0000313" key="3">
    <source>
        <dbReference type="Proteomes" id="UP000178912"/>
    </source>
</evidence>
<dbReference type="PANTHER" id="PTHR28058">
    <property type="entry name" value="37S RIBOSOMAL PROTEIN MRP51, MITOCHONDRIAL"/>
    <property type="match status" value="1"/>
</dbReference>
<name>A0A1E1JSF4_9HELO</name>
<dbReference type="Pfam" id="PF11709">
    <property type="entry name" value="Mit_ribos_Mrp51"/>
    <property type="match status" value="1"/>
</dbReference>
<keyword evidence="3" id="KW-1185">Reference proteome</keyword>
<organism evidence="2 3">
    <name type="scientific">Rhynchosporium agropyri</name>
    <dbReference type="NCBI Taxonomy" id="914238"/>
    <lineage>
        <taxon>Eukaryota</taxon>
        <taxon>Fungi</taxon>
        <taxon>Dikarya</taxon>
        <taxon>Ascomycota</taxon>
        <taxon>Pezizomycotina</taxon>
        <taxon>Leotiomycetes</taxon>
        <taxon>Helotiales</taxon>
        <taxon>Ploettnerulaceae</taxon>
        <taxon>Rhynchosporium</taxon>
    </lineage>
</organism>
<dbReference type="GO" id="GO:0003735">
    <property type="term" value="F:structural constituent of ribosome"/>
    <property type="evidence" value="ECO:0007669"/>
    <property type="project" value="TreeGrafter"/>
</dbReference>
<accession>A0A1E1JSF4</accession>
<gene>
    <name evidence="2" type="ORF">RAG0_00428</name>
</gene>
<dbReference type="PANTHER" id="PTHR28058:SF1">
    <property type="entry name" value="SMALL RIBOSOMAL SUBUNIT PROTEIN BS1M"/>
    <property type="match status" value="1"/>
</dbReference>
<evidence type="ECO:0000256" key="1">
    <source>
        <dbReference type="SAM" id="MobiDB-lite"/>
    </source>
</evidence>